<feature type="transmembrane region" description="Helical" evidence="1">
    <location>
        <begin position="266"/>
        <end position="288"/>
    </location>
</feature>
<reference evidence="2" key="2">
    <citation type="journal article" date="2021" name="PeerJ">
        <title>Extensive microbial diversity within the chicken gut microbiome revealed by metagenomics and culture.</title>
        <authorList>
            <person name="Gilroy R."/>
            <person name="Ravi A."/>
            <person name="Getino M."/>
            <person name="Pursley I."/>
            <person name="Horton D.L."/>
            <person name="Alikhan N.F."/>
            <person name="Baker D."/>
            <person name="Gharbi K."/>
            <person name="Hall N."/>
            <person name="Watson M."/>
            <person name="Adriaenssens E.M."/>
            <person name="Foster-Nyarko E."/>
            <person name="Jarju S."/>
            <person name="Secka A."/>
            <person name="Antonio M."/>
            <person name="Oren A."/>
            <person name="Chaudhuri R.R."/>
            <person name="La Ragione R."/>
            <person name="Hildebrand F."/>
            <person name="Pallen M.J."/>
        </authorList>
    </citation>
    <scope>NUCLEOTIDE SEQUENCE</scope>
    <source>
        <strain evidence="2">CHK190-19873</strain>
    </source>
</reference>
<proteinExistence type="predicted"/>
<sequence>MKHKKEFFLFFLAQAAIIAVFTVLCIRAPLCVSRTFSIITAPGQYRLCYYVPGEILSVTGSREDLIQSVTWEPFGNGTLLQAELEKTSNYSSSEDSLSILFKARGTRMQPQEALTEDLDAVRWTREYSSEVWADLDEGYLLTSTASQSSFTGWPWTENTWSFDLKIRYGSFAFFSLACFLISMGVHALSGAIKRKKGKKYRALKETLMNYLNGHWRMEEHRSSARWIQKKMRRRRAFDYIRILLLGLLAGWWFLEMYRERLDLSGLIVQAAALILACWAAVIVWELLAIRSINKLAEKDPMAAFWCAYQRRFDQFIELNWSLLDMNFAAYMRRNGTSRDSAQFADALWNLLGQKCRGGVYYLQYHYTQYRNYQVLEQKETAAMHLDLVKKELPRRKKNAFYQDIKRRLEEEARLD</sequence>
<comment type="caution">
    <text evidence="2">The sequence shown here is derived from an EMBL/GenBank/DDBJ whole genome shotgun (WGS) entry which is preliminary data.</text>
</comment>
<dbReference type="EMBL" id="DVIQ01000113">
    <property type="protein sequence ID" value="HIS33150.1"/>
    <property type="molecule type" value="Genomic_DNA"/>
</dbReference>
<reference evidence="2" key="1">
    <citation type="submission" date="2020-10" db="EMBL/GenBank/DDBJ databases">
        <authorList>
            <person name="Gilroy R."/>
        </authorList>
    </citation>
    <scope>NUCLEOTIDE SEQUENCE</scope>
    <source>
        <strain evidence="2">CHK190-19873</strain>
    </source>
</reference>
<gene>
    <name evidence="2" type="ORF">IAB44_16640</name>
</gene>
<dbReference type="AlphaFoldDB" id="A0A9D1EW93"/>
<organism evidence="2 3">
    <name type="scientific">Candidatus Limivivens intestinipullorum</name>
    <dbReference type="NCBI Taxonomy" id="2840858"/>
    <lineage>
        <taxon>Bacteria</taxon>
        <taxon>Bacillati</taxon>
        <taxon>Bacillota</taxon>
        <taxon>Clostridia</taxon>
        <taxon>Lachnospirales</taxon>
        <taxon>Lachnospiraceae</taxon>
        <taxon>Lachnospiraceae incertae sedis</taxon>
        <taxon>Candidatus Limivivens</taxon>
    </lineage>
</organism>
<dbReference type="Proteomes" id="UP000823935">
    <property type="component" value="Unassembled WGS sequence"/>
</dbReference>
<accession>A0A9D1EW93</accession>
<protein>
    <submittedName>
        <fullName evidence="2">Uncharacterized protein</fullName>
    </submittedName>
</protein>
<keyword evidence="1" id="KW-0472">Membrane</keyword>
<feature type="transmembrane region" description="Helical" evidence="1">
    <location>
        <begin position="171"/>
        <end position="192"/>
    </location>
</feature>
<feature type="transmembrane region" description="Helical" evidence="1">
    <location>
        <begin position="236"/>
        <end position="254"/>
    </location>
</feature>
<evidence type="ECO:0000313" key="2">
    <source>
        <dbReference type="EMBL" id="HIS33150.1"/>
    </source>
</evidence>
<evidence type="ECO:0000313" key="3">
    <source>
        <dbReference type="Proteomes" id="UP000823935"/>
    </source>
</evidence>
<evidence type="ECO:0000256" key="1">
    <source>
        <dbReference type="SAM" id="Phobius"/>
    </source>
</evidence>
<name>A0A9D1EW93_9FIRM</name>
<keyword evidence="1" id="KW-1133">Transmembrane helix</keyword>
<keyword evidence="1" id="KW-0812">Transmembrane</keyword>